<dbReference type="SMART" id="SM00220">
    <property type="entry name" value="S_TKc"/>
    <property type="match status" value="1"/>
</dbReference>
<evidence type="ECO:0000259" key="8">
    <source>
        <dbReference type="PROSITE" id="PS50011"/>
    </source>
</evidence>
<dbReference type="AlphaFoldDB" id="A0A5C3QLP4"/>
<evidence type="ECO:0000256" key="6">
    <source>
        <dbReference type="PROSITE-ProRule" id="PRU10141"/>
    </source>
</evidence>
<feature type="domain" description="Protein kinase" evidence="8">
    <location>
        <begin position="49"/>
        <end position="318"/>
    </location>
</feature>
<dbReference type="InterPro" id="IPR017441">
    <property type="entry name" value="Protein_kinase_ATP_BS"/>
</dbReference>
<dbReference type="InterPro" id="IPR000719">
    <property type="entry name" value="Prot_kinase_dom"/>
</dbReference>
<gene>
    <name evidence="9" type="ORF">BDV98DRAFT_507414</name>
</gene>
<keyword evidence="2" id="KW-0808">Transferase</keyword>
<keyword evidence="10" id="KW-1185">Reference proteome</keyword>
<keyword evidence="1 7" id="KW-0723">Serine/threonine-protein kinase</keyword>
<dbReference type="Gene3D" id="1.10.510.10">
    <property type="entry name" value="Transferase(Phosphotransferase) domain 1"/>
    <property type="match status" value="1"/>
</dbReference>
<evidence type="ECO:0000256" key="7">
    <source>
        <dbReference type="RuleBase" id="RU000304"/>
    </source>
</evidence>
<dbReference type="InterPro" id="IPR011009">
    <property type="entry name" value="Kinase-like_dom_sf"/>
</dbReference>
<accession>A0A5C3QLP4</accession>
<dbReference type="PANTHER" id="PTHR43895:SF150">
    <property type="entry name" value="SERINE_THREONINE-PROTEIN KINASE STK11"/>
    <property type="match status" value="1"/>
</dbReference>
<dbReference type="PROSITE" id="PS00108">
    <property type="entry name" value="PROTEIN_KINASE_ST"/>
    <property type="match status" value="1"/>
</dbReference>
<dbReference type="PANTHER" id="PTHR43895">
    <property type="entry name" value="CALCIUM/CALMODULIN-DEPENDENT PROTEIN KINASE KINASE-RELATED"/>
    <property type="match status" value="1"/>
</dbReference>
<dbReference type="Proteomes" id="UP000305067">
    <property type="component" value="Unassembled WGS sequence"/>
</dbReference>
<keyword evidence="4 9" id="KW-0418">Kinase</keyword>
<evidence type="ECO:0000256" key="2">
    <source>
        <dbReference type="ARBA" id="ARBA00022679"/>
    </source>
</evidence>
<proteinExistence type="inferred from homology"/>
<evidence type="ECO:0000256" key="1">
    <source>
        <dbReference type="ARBA" id="ARBA00022527"/>
    </source>
</evidence>
<keyword evidence="5 6" id="KW-0067">ATP-binding</keyword>
<dbReference type="OrthoDB" id="541276at2759"/>
<keyword evidence="3 6" id="KW-0547">Nucleotide-binding</keyword>
<protein>
    <submittedName>
        <fullName evidence="9">Kinase-like domain-containing protein</fullName>
    </submittedName>
</protein>
<name>A0A5C3QLP4_9AGAR</name>
<dbReference type="PROSITE" id="PS00107">
    <property type="entry name" value="PROTEIN_KINASE_ATP"/>
    <property type="match status" value="1"/>
</dbReference>
<dbReference type="EMBL" id="ML178825">
    <property type="protein sequence ID" value="TFL01391.1"/>
    <property type="molecule type" value="Genomic_DNA"/>
</dbReference>
<evidence type="ECO:0000256" key="5">
    <source>
        <dbReference type="ARBA" id="ARBA00022840"/>
    </source>
</evidence>
<dbReference type="GO" id="GO:0007165">
    <property type="term" value="P:signal transduction"/>
    <property type="evidence" value="ECO:0007669"/>
    <property type="project" value="TreeGrafter"/>
</dbReference>
<comment type="similarity">
    <text evidence="7">Belongs to the protein kinase superfamily.</text>
</comment>
<dbReference type="SUPFAM" id="SSF56112">
    <property type="entry name" value="Protein kinase-like (PK-like)"/>
    <property type="match status" value="1"/>
</dbReference>
<dbReference type="STRING" id="1884261.A0A5C3QLP4"/>
<evidence type="ECO:0000256" key="3">
    <source>
        <dbReference type="ARBA" id="ARBA00022741"/>
    </source>
</evidence>
<dbReference type="InterPro" id="IPR008271">
    <property type="entry name" value="Ser/Thr_kinase_AS"/>
</dbReference>
<sequence>MVGGAVAKWALETYIPTAPESRVFSPEDPEIDSGVDFTDTLLLGPKCYLKVTGVLGQGAFGKVYRAKEVAGTKEYAVKTMAKQSSSYSAAFQKYEAAMHAHVSDHPNVATLHEVYEDETHLFFLMDLFNGGELYDRIYDDDEHKEVDEKEEATLKKIMLQLIDALDYCHENNIYHRDLKPANILLSRDGEEVNAHLADFGIATSAKESDSVCGTTPYMSPEIHYTKVYGGENNHAASDVWALGIVFTEMLLKNRPWDNAHGYDESFRAYTEDPKYLYRHSRISKEANTILTSMLDLNTVERVSLPKLSEMVQGTDALFRRRKSTLAPPSPVVPVVVLEEEKVSKTLSIREPVLVKEGAVKQKIHQWEKMFRQEAIV</sequence>
<organism evidence="9 10">
    <name type="scientific">Pterulicium gracile</name>
    <dbReference type="NCBI Taxonomy" id="1884261"/>
    <lineage>
        <taxon>Eukaryota</taxon>
        <taxon>Fungi</taxon>
        <taxon>Dikarya</taxon>
        <taxon>Basidiomycota</taxon>
        <taxon>Agaricomycotina</taxon>
        <taxon>Agaricomycetes</taxon>
        <taxon>Agaricomycetidae</taxon>
        <taxon>Agaricales</taxon>
        <taxon>Pleurotineae</taxon>
        <taxon>Pterulaceae</taxon>
        <taxon>Pterulicium</taxon>
    </lineage>
</organism>
<evidence type="ECO:0000313" key="9">
    <source>
        <dbReference type="EMBL" id="TFL01391.1"/>
    </source>
</evidence>
<reference evidence="9 10" key="1">
    <citation type="journal article" date="2019" name="Nat. Ecol. Evol.">
        <title>Megaphylogeny resolves global patterns of mushroom evolution.</title>
        <authorList>
            <person name="Varga T."/>
            <person name="Krizsan K."/>
            <person name="Foldi C."/>
            <person name="Dima B."/>
            <person name="Sanchez-Garcia M."/>
            <person name="Sanchez-Ramirez S."/>
            <person name="Szollosi G.J."/>
            <person name="Szarkandi J.G."/>
            <person name="Papp V."/>
            <person name="Albert L."/>
            <person name="Andreopoulos W."/>
            <person name="Angelini C."/>
            <person name="Antonin V."/>
            <person name="Barry K.W."/>
            <person name="Bougher N.L."/>
            <person name="Buchanan P."/>
            <person name="Buyck B."/>
            <person name="Bense V."/>
            <person name="Catcheside P."/>
            <person name="Chovatia M."/>
            <person name="Cooper J."/>
            <person name="Damon W."/>
            <person name="Desjardin D."/>
            <person name="Finy P."/>
            <person name="Geml J."/>
            <person name="Haridas S."/>
            <person name="Hughes K."/>
            <person name="Justo A."/>
            <person name="Karasinski D."/>
            <person name="Kautmanova I."/>
            <person name="Kiss B."/>
            <person name="Kocsube S."/>
            <person name="Kotiranta H."/>
            <person name="LaButti K.M."/>
            <person name="Lechner B.E."/>
            <person name="Liimatainen K."/>
            <person name="Lipzen A."/>
            <person name="Lukacs Z."/>
            <person name="Mihaltcheva S."/>
            <person name="Morgado L.N."/>
            <person name="Niskanen T."/>
            <person name="Noordeloos M.E."/>
            <person name="Ohm R.A."/>
            <person name="Ortiz-Santana B."/>
            <person name="Ovrebo C."/>
            <person name="Racz N."/>
            <person name="Riley R."/>
            <person name="Savchenko A."/>
            <person name="Shiryaev A."/>
            <person name="Soop K."/>
            <person name="Spirin V."/>
            <person name="Szebenyi C."/>
            <person name="Tomsovsky M."/>
            <person name="Tulloss R.E."/>
            <person name="Uehling J."/>
            <person name="Grigoriev I.V."/>
            <person name="Vagvolgyi C."/>
            <person name="Papp T."/>
            <person name="Martin F.M."/>
            <person name="Miettinen O."/>
            <person name="Hibbett D.S."/>
            <person name="Nagy L.G."/>
        </authorList>
    </citation>
    <scope>NUCLEOTIDE SEQUENCE [LARGE SCALE GENOMIC DNA]</scope>
    <source>
        <strain evidence="9 10">CBS 309.79</strain>
    </source>
</reference>
<dbReference type="GO" id="GO:0005524">
    <property type="term" value="F:ATP binding"/>
    <property type="evidence" value="ECO:0007669"/>
    <property type="project" value="UniProtKB-UniRule"/>
</dbReference>
<evidence type="ECO:0000256" key="4">
    <source>
        <dbReference type="ARBA" id="ARBA00022777"/>
    </source>
</evidence>
<evidence type="ECO:0000313" key="10">
    <source>
        <dbReference type="Proteomes" id="UP000305067"/>
    </source>
</evidence>
<dbReference type="GO" id="GO:0004674">
    <property type="term" value="F:protein serine/threonine kinase activity"/>
    <property type="evidence" value="ECO:0007669"/>
    <property type="project" value="UniProtKB-KW"/>
</dbReference>
<dbReference type="PROSITE" id="PS50011">
    <property type="entry name" value="PROTEIN_KINASE_DOM"/>
    <property type="match status" value="1"/>
</dbReference>
<feature type="binding site" evidence="6">
    <location>
        <position position="78"/>
    </location>
    <ligand>
        <name>ATP</name>
        <dbReference type="ChEBI" id="CHEBI:30616"/>
    </ligand>
</feature>
<dbReference type="Pfam" id="PF00069">
    <property type="entry name" value="Pkinase"/>
    <property type="match status" value="1"/>
</dbReference>